<evidence type="ECO:0000256" key="1">
    <source>
        <dbReference type="ARBA" id="ARBA00023239"/>
    </source>
</evidence>
<evidence type="ECO:0000313" key="5">
    <source>
        <dbReference type="Proteomes" id="UP000199199"/>
    </source>
</evidence>
<keyword evidence="1" id="KW-0456">Lyase</keyword>
<dbReference type="InterPro" id="IPR002220">
    <property type="entry name" value="DapA-like"/>
</dbReference>
<accession>A0A1I6UHZ8</accession>
<dbReference type="PRINTS" id="PR00146">
    <property type="entry name" value="DHPICSNTHASE"/>
</dbReference>
<gene>
    <name evidence="4" type="ORF">SAMN04488556_3889</name>
</gene>
<dbReference type="SUPFAM" id="SSF51569">
    <property type="entry name" value="Aldolase"/>
    <property type="match status" value="1"/>
</dbReference>
<dbReference type="InterPro" id="IPR013785">
    <property type="entry name" value="Aldolase_TIM"/>
</dbReference>
<organism evidence="4 5">
    <name type="scientific">Halostagnicola kamekurae</name>
    <dbReference type="NCBI Taxonomy" id="619731"/>
    <lineage>
        <taxon>Archaea</taxon>
        <taxon>Methanobacteriati</taxon>
        <taxon>Methanobacteriota</taxon>
        <taxon>Stenosarchaea group</taxon>
        <taxon>Halobacteria</taxon>
        <taxon>Halobacteriales</taxon>
        <taxon>Natrialbaceae</taxon>
        <taxon>Halostagnicola</taxon>
    </lineage>
</organism>
<evidence type="ECO:0000313" key="4">
    <source>
        <dbReference type="EMBL" id="SFT01053.1"/>
    </source>
</evidence>
<dbReference type="AlphaFoldDB" id="A0A1I6UHZ8"/>
<dbReference type="PANTHER" id="PTHR12128">
    <property type="entry name" value="DIHYDRODIPICOLINATE SYNTHASE"/>
    <property type="match status" value="1"/>
</dbReference>
<keyword evidence="5" id="KW-1185">Reference proteome</keyword>
<dbReference type="SMART" id="SM01130">
    <property type="entry name" value="DHDPS"/>
    <property type="match status" value="1"/>
</dbReference>
<dbReference type="Proteomes" id="UP000199199">
    <property type="component" value="Unassembled WGS sequence"/>
</dbReference>
<sequence length="308" mass="32995">MNDRNTPGEADPLGAHGVIPPTVTAFHENEDLDLETTAALARFVVDAGSQGVFPLGTNGEFALLSSDERARVVEAVADEVGDDVPVFAGVGAPSTRETVRNATRAERLGADGLIVVTPYYYDLESDGLREHYRAVAAATESPIYLYHIPRRTGIELSLETLSELLEIDSVVGCKDSSGDLVWLGQAIDRNPSRTFVGGSDALVFSSLQLGCSGVVSAIANVFPSLVVDLYDASVDGDRESALTRQRVLYELRAAIEQGPTLAGVKAALDLRGFDPGPIRRPLCGFDQSEMNALEETITDLEESGRLER</sequence>
<evidence type="ECO:0000256" key="3">
    <source>
        <dbReference type="PIRSR" id="PIRSR001365-2"/>
    </source>
</evidence>
<dbReference type="CDD" id="cd00408">
    <property type="entry name" value="DHDPS-like"/>
    <property type="match status" value="1"/>
</dbReference>
<feature type="active site" description="Proton donor/acceptor" evidence="2">
    <location>
        <position position="146"/>
    </location>
</feature>
<dbReference type="OrthoDB" id="350860at2157"/>
<name>A0A1I6UHZ8_9EURY</name>
<dbReference type="EMBL" id="FOZS01000004">
    <property type="protein sequence ID" value="SFT01053.1"/>
    <property type="molecule type" value="Genomic_DNA"/>
</dbReference>
<feature type="active site" description="Schiff-base intermediate with substrate" evidence="2">
    <location>
        <position position="174"/>
    </location>
</feature>
<dbReference type="GO" id="GO:0008675">
    <property type="term" value="F:2-dehydro-3-deoxy-phosphogluconate aldolase activity"/>
    <property type="evidence" value="ECO:0007669"/>
    <property type="project" value="UniProtKB-ARBA"/>
</dbReference>
<dbReference type="Gene3D" id="3.20.20.70">
    <property type="entry name" value="Aldolase class I"/>
    <property type="match status" value="1"/>
</dbReference>
<protein>
    <submittedName>
        <fullName evidence="4">2-keto-3-deoxy-phosphogluconate aldolase</fullName>
    </submittedName>
</protein>
<dbReference type="PANTHER" id="PTHR12128:SF66">
    <property type="entry name" value="4-HYDROXY-2-OXOGLUTARATE ALDOLASE, MITOCHONDRIAL"/>
    <property type="match status" value="1"/>
</dbReference>
<evidence type="ECO:0000256" key="2">
    <source>
        <dbReference type="PIRSR" id="PIRSR001365-1"/>
    </source>
</evidence>
<dbReference type="RefSeq" id="WP_092907098.1">
    <property type="nucleotide sequence ID" value="NZ_FOZS01000004.1"/>
</dbReference>
<dbReference type="Pfam" id="PF00701">
    <property type="entry name" value="DHDPS"/>
    <property type="match status" value="1"/>
</dbReference>
<reference evidence="5" key="1">
    <citation type="submission" date="2016-10" db="EMBL/GenBank/DDBJ databases">
        <authorList>
            <person name="Varghese N."/>
            <person name="Submissions S."/>
        </authorList>
    </citation>
    <scope>NUCLEOTIDE SEQUENCE [LARGE SCALE GENOMIC DNA]</scope>
    <source>
        <strain evidence="5">DSM 22427</strain>
    </source>
</reference>
<dbReference type="GO" id="GO:0008840">
    <property type="term" value="F:4-hydroxy-tetrahydrodipicolinate synthase activity"/>
    <property type="evidence" value="ECO:0007669"/>
    <property type="project" value="TreeGrafter"/>
</dbReference>
<proteinExistence type="predicted"/>
<dbReference type="PIRSF" id="PIRSF001365">
    <property type="entry name" value="DHDPS"/>
    <property type="match status" value="1"/>
</dbReference>
<feature type="binding site" evidence="3">
    <location>
        <position position="215"/>
    </location>
    <ligand>
        <name>pyruvate</name>
        <dbReference type="ChEBI" id="CHEBI:15361"/>
    </ligand>
</feature>